<dbReference type="EMBL" id="MN661031">
    <property type="protein sequence ID" value="QHA33910.1"/>
    <property type="molecule type" value="Viral_cRNA"/>
</dbReference>
<proteinExistence type="predicted"/>
<evidence type="ECO:0000256" key="1">
    <source>
        <dbReference type="SAM" id="MobiDB-lite"/>
    </source>
</evidence>
<organism evidence="2">
    <name type="scientific">Atrato Chu-like virus 4</name>
    <dbReference type="NCBI Taxonomy" id="2689324"/>
    <lineage>
        <taxon>Viruses</taxon>
        <taxon>Riboviria</taxon>
        <taxon>Orthornavirae</taxon>
        <taxon>Negarnaviricota</taxon>
        <taxon>Haploviricotina</taxon>
        <taxon>Monjiviricetes</taxon>
        <taxon>Jingchuvirales</taxon>
        <taxon>Chuviridae</taxon>
    </lineage>
</organism>
<protein>
    <submittedName>
        <fullName evidence="2">Uncharacterized protein</fullName>
    </submittedName>
</protein>
<reference evidence="2" key="1">
    <citation type="submission" date="2019-10" db="EMBL/GenBank/DDBJ databases">
        <authorList>
            <person name="Nitsche A."/>
            <person name="Hankeln T."/>
            <person name="Acosta O."/>
            <person name="Velez I.D."/>
            <person name="Schiemann D.J."/>
        </authorList>
    </citation>
    <scope>NUCLEOTIDE SEQUENCE</scope>
    <source>
        <strain evidence="2">Wy 1731-1</strain>
    </source>
</reference>
<accession>A0A6B9KGF7</accession>
<evidence type="ECO:0000313" key="2">
    <source>
        <dbReference type="EMBL" id="QHA33910.1"/>
    </source>
</evidence>
<feature type="region of interest" description="Disordered" evidence="1">
    <location>
        <begin position="1"/>
        <end position="71"/>
    </location>
</feature>
<name>A0A6B9KGF7_9VIRU</name>
<sequence>MNPLGGNDPPPGTAPGSNPKHSEGEPSSSDKDRTPGREVKTPSRNQPGTRGRPRKRLPPSVGPNTKKPRAD</sequence>
<feature type="compositionally biased region" description="Basic and acidic residues" evidence="1">
    <location>
        <begin position="20"/>
        <end position="41"/>
    </location>
</feature>